<comment type="caution">
    <text evidence="2">The sequence shown here is derived from an EMBL/GenBank/DDBJ whole genome shotgun (WGS) entry which is preliminary data.</text>
</comment>
<dbReference type="PANTHER" id="PTHR34047:SF8">
    <property type="entry name" value="PROTEIN YKFC"/>
    <property type="match status" value="1"/>
</dbReference>
<dbReference type="SUPFAM" id="SSF56672">
    <property type="entry name" value="DNA/RNA polymerases"/>
    <property type="match status" value="1"/>
</dbReference>
<reference evidence="2" key="1">
    <citation type="submission" date="2023-07" db="EMBL/GenBank/DDBJ databases">
        <title>Murine gut Bacillus species.</title>
        <authorList>
            <person name="Gutman E."/>
            <person name="Hashuel R."/>
            <person name="Litvak Y."/>
        </authorList>
    </citation>
    <scope>NUCLEOTIDE SEQUENCE</scope>
    <source>
        <strain evidence="2">RU283</strain>
    </source>
</reference>
<evidence type="ECO:0000313" key="2">
    <source>
        <dbReference type="EMBL" id="MDP1421164.1"/>
    </source>
</evidence>
<dbReference type="PROSITE" id="PS50878">
    <property type="entry name" value="RT_POL"/>
    <property type="match status" value="1"/>
</dbReference>
<proteinExistence type="predicted"/>
<sequence>MDQSNRLQLHNLPSSSQIDMKRYRSKGYLHFDKRIKMEHVYQKIQDQNWVAGHAFLPFIHYKIKLNKYTVKPDVTSKDLRLCKDQKFFKFKKPKERMIYYASHLDSYIYKYYGERLNDAYNEYAKQKGIDEIAIAYRNNKSGENNIDFAKEVFKFILQQDNAVIIALDFTKFFDTINHKVLKENIKTVLGVDKLPLDFYKVFKSITNFSYIDKAAIDEYLTSKYGEKQLKKLKKQGTLKRIMNPSEFREFKKYRIETHEEDYGIPQGSGMSAVCSNVHLIKFDASLKKWAESKNALYRRYCDDLIIVIPLAKDNKTNVNALVDEVYEIIKEYDDLKVQEEKTEIRIYENGRIKTLENKLDKIDYLGFLLDGETIKIREKSVFKYYSRAYRKAMISTKRTKVRGIKTYRWKLYKLYTHLGSDYKGYGNFISYAQEAHEKMIELPVRVLIKNQVRKHWSKIQSKLRKGE</sequence>
<organism evidence="2 3">
    <name type="scientific">Peribacillus simplex</name>
    <dbReference type="NCBI Taxonomy" id="1478"/>
    <lineage>
        <taxon>Bacteria</taxon>
        <taxon>Bacillati</taxon>
        <taxon>Bacillota</taxon>
        <taxon>Bacilli</taxon>
        <taxon>Bacillales</taxon>
        <taxon>Bacillaceae</taxon>
        <taxon>Peribacillus</taxon>
    </lineage>
</organism>
<dbReference type="Proteomes" id="UP001178277">
    <property type="component" value="Unassembled WGS sequence"/>
</dbReference>
<keyword evidence="2" id="KW-0808">Transferase</keyword>
<accession>A0AA90NWP6</accession>
<dbReference type="EMBL" id="JAUUTP010000034">
    <property type="protein sequence ID" value="MDP1421164.1"/>
    <property type="molecule type" value="Genomic_DNA"/>
</dbReference>
<dbReference type="GO" id="GO:0003964">
    <property type="term" value="F:RNA-directed DNA polymerase activity"/>
    <property type="evidence" value="ECO:0007669"/>
    <property type="project" value="UniProtKB-KW"/>
</dbReference>
<dbReference type="AlphaFoldDB" id="A0AA90NWP6"/>
<dbReference type="InterPro" id="IPR000477">
    <property type="entry name" value="RT_dom"/>
</dbReference>
<dbReference type="PANTHER" id="PTHR34047">
    <property type="entry name" value="NUCLEAR INTRON MATURASE 1, MITOCHONDRIAL-RELATED"/>
    <property type="match status" value="1"/>
</dbReference>
<dbReference type="RefSeq" id="WP_305162212.1">
    <property type="nucleotide sequence ID" value="NZ_JAUUTP010000034.1"/>
</dbReference>
<evidence type="ECO:0000313" key="3">
    <source>
        <dbReference type="Proteomes" id="UP001178277"/>
    </source>
</evidence>
<keyword evidence="2" id="KW-0548">Nucleotidyltransferase</keyword>
<gene>
    <name evidence="2" type="ORF">Q8G35_22985</name>
</gene>
<keyword evidence="2" id="KW-0695">RNA-directed DNA polymerase</keyword>
<evidence type="ECO:0000259" key="1">
    <source>
        <dbReference type="PROSITE" id="PS50878"/>
    </source>
</evidence>
<feature type="domain" description="Reverse transcriptase" evidence="1">
    <location>
        <begin position="1"/>
        <end position="369"/>
    </location>
</feature>
<protein>
    <submittedName>
        <fullName evidence="2">Reverse transcriptase domain-containing protein</fullName>
    </submittedName>
</protein>
<name>A0AA90NWP6_9BACI</name>
<dbReference type="InterPro" id="IPR051083">
    <property type="entry name" value="GrpII_Intron_Splice-Mob/Def"/>
</dbReference>
<dbReference type="InterPro" id="IPR043502">
    <property type="entry name" value="DNA/RNA_pol_sf"/>
</dbReference>
<dbReference type="Pfam" id="PF00078">
    <property type="entry name" value="RVT_1"/>
    <property type="match status" value="1"/>
</dbReference>